<dbReference type="PANTHER" id="PTHR30627">
    <property type="entry name" value="PEPTIDOGLYCAN D,D-TRANSPEPTIDASE"/>
    <property type="match status" value="1"/>
</dbReference>
<keyword evidence="3 4" id="KW-0472">Membrane</keyword>
<dbReference type="InterPro" id="IPR012338">
    <property type="entry name" value="Beta-lactam/transpept-like"/>
</dbReference>
<dbReference type="Gene3D" id="3.90.1310.10">
    <property type="entry name" value="Penicillin-binding protein 2a (Domain 2)"/>
    <property type="match status" value="1"/>
</dbReference>
<evidence type="ECO:0000313" key="8">
    <source>
        <dbReference type="Proteomes" id="UP000594749"/>
    </source>
</evidence>
<evidence type="ECO:0000256" key="2">
    <source>
        <dbReference type="ARBA" id="ARBA00022645"/>
    </source>
</evidence>
<evidence type="ECO:0000259" key="5">
    <source>
        <dbReference type="Pfam" id="PF00905"/>
    </source>
</evidence>
<dbReference type="GO" id="GO:0004180">
    <property type="term" value="F:carboxypeptidase activity"/>
    <property type="evidence" value="ECO:0007669"/>
    <property type="project" value="UniProtKB-KW"/>
</dbReference>
<proteinExistence type="predicted"/>
<dbReference type="InterPro" id="IPR050515">
    <property type="entry name" value="Beta-lactam/transpept"/>
</dbReference>
<keyword evidence="2" id="KW-0645">Protease</keyword>
<dbReference type="EMBL" id="CP063078">
    <property type="protein sequence ID" value="QOQ86820.1"/>
    <property type="molecule type" value="Genomic_DNA"/>
</dbReference>
<dbReference type="InterPro" id="IPR001460">
    <property type="entry name" value="PCN-bd_Tpept"/>
</dbReference>
<feature type="domain" description="Penicillin-binding protein dimerisation" evidence="6">
    <location>
        <begin position="49"/>
        <end position="206"/>
    </location>
</feature>
<feature type="domain" description="Penicillin-binding protein transpeptidase" evidence="5">
    <location>
        <begin position="270"/>
        <end position="572"/>
    </location>
</feature>
<dbReference type="Pfam" id="PF00905">
    <property type="entry name" value="Transpeptidase"/>
    <property type="match status" value="1"/>
</dbReference>
<evidence type="ECO:0000259" key="6">
    <source>
        <dbReference type="Pfam" id="PF03717"/>
    </source>
</evidence>
<dbReference type="InterPro" id="IPR005311">
    <property type="entry name" value="PBP_dimer"/>
</dbReference>
<accession>A0A7M1LEE0</accession>
<dbReference type="Gene3D" id="3.40.710.10">
    <property type="entry name" value="DD-peptidase/beta-lactamase superfamily"/>
    <property type="match status" value="1"/>
</dbReference>
<name>A0A7M1LEE0_9BACT</name>
<dbReference type="SUPFAM" id="SSF56601">
    <property type="entry name" value="beta-lactamase/transpeptidase-like"/>
    <property type="match status" value="1"/>
</dbReference>
<feature type="transmembrane region" description="Helical" evidence="4">
    <location>
        <begin position="12"/>
        <end position="32"/>
    </location>
</feature>
<reference evidence="7 8" key="1">
    <citation type="submission" date="2020-10" db="EMBL/GenBank/DDBJ databases">
        <title>Campylobacter and Helicobacter PacBio genomes.</title>
        <authorList>
            <person name="Lane C."/>
        </authorList>
    </citation>
    <scope>NUCLEOTIDE SEQUENCE [LARGE SCALE GENOMIC DNA]</scope>
    <source>
        <strain evidence="7 8">2016D-0077</strain>
    </source>
</reference>
<dbReference type="PANTHER" id="PTHR30627:SF1">
    <property type="entry name" value="PEPTIDOGLYCAN D,D-TRANSPEPTIDASE FTSI"/>
    <property type="match status" value="1"/>
</dbReference>
<keyword evidence="2" id="KW-0378">Hydrolase</keyword>
<evidence type="ECO:0000313" key="7">
    <source>
        <dbReference type="EMBL" id="QOQ86820.1"/>
    </source>
</evidence>
<sequence length="602" mass="67123">MNNKHIKLVSGVFIFFITPLILGLFVLANYYWASSSRNLPRLESSDKSAAVRGSIISEDGYHVANSKKLYKVTIDTRSIDPDKLDLFVKLYSIYANDSEKRVKNLIKKNDGAVVLSYKIDPKAAMHLRELSRELNSKKVFISFVSKDGVTRPPIGMSVLESGESRNYLAKNSMSPFLGYVKKVEVDGITRVKGVKGVEKFYDYYLFASSDELVQGPRDIGNNIILEKDSIKSKKADGYNVILNTPLKFQSKIEKLLAKKAKEYGATEIVVGILDSKNSQVLTLASSNRYNPENITKNDYQALNITATEYPYEPGSVIKPIVFSLVYEKGLVNLNETIKTYNGSYKLGTRTIRDTSPYPELSAIDIVVKSSNIGMIMITSRLDNAELFSGLLNYNLSAKTGIDLPYEQTGNIPSLSALSNRSNKATLGYGYGLQTTFMQILNAFTVFNNDGILTTPRIVNHLEKDGKIYKLNEATSKQVISKKTADAMKFVLTETVNRGTGRKARTKGLEIGGKTGTARVFKDGSYSAVYNSSFFGFMNDQNRSYTMGVLVREPTKGSYYAAQNALPIFKEIIDMMINDGYLTPKHEGNFTQISEEELSRIRD</sequence>
<dbReference type="Proteomes" id="UP000594749">
    <property type="component" value="Chromosome"/>
</dbReference>
<keyword evidence="4" id="KW-0812">Transmembrane</keyword>
<dbReference type="Gene3D" id="3.30.450.330">
    <property type="match status" value="1"/>
</dbReference>
<keyword evidence="2" id="KW-0121">Carboxypeptidase</keyword>
<dbReference type="Pfam" id="PF03717">
    <property type="entry name" value="PBP_dimer"/>
    <property type="match status" value="1"/>
</dbReference>
<dbReference type="GO" id="GO:0008658">
    <property type="term" value="F:penicillin binding"/>
    <property type="evidence" value="ECO:0007669"/>
    <property type="project" value="InterPro"/>
</dbReference>
<dbReference type="RefSeq" id="WP_025803815.1">
    <property type="nucleotide sequence ID" value="NZ_CP053842.1"/>
</dbReference>
<evidence type="ECO:0000256" key="1">
    <source>
        <dbReference type="ARBA" id="ARBA00004370"/>
    </source>
</evidence>
<protein>
    <submittedName>
        <fullName evidence="7">Penicillin-binding protein 2</fullName>
    </submittedName>
</protein>
<dbReference type="SUPFAM" id="SSF56519">
    <property type="entry name" value="Penicillin binding protein dimerisation domain"/>
    <property type="match status" value="1"/>
</dbReference>
<organism evidence="7 8">
    <name type="scientific">Campylobacter corcagiensis</name>
    <dbReference type="NCBI Taxonomy" id="1448857"/>
    <lineage>
        <taxon>Bacteria</taxon>
        <taxon>Pseudomonadati</taxon>
        <taxon>Campylobacterota</taxon>
        <taxon>Epsilonproteobacteria</taxon>
        <taxon>Campylobacterales</taxon>
        <taxon>Campylobacteraceae</taxon>
        <taxon>Campylobacter</taxon>
    </lineage>
</organism>
<dbReference type="GO" id="GO:0071555">
    <property type="term" value="P:cell wall organization"/>
    <property type="evidence" value="ECO:0007669"/>
    <property type="project" value="TreeGrafter"/>
</dbReference>
<dbReference type="InterPro" id="IPR036138">
    <property type="entry name" value="PBP_dimer_sf"/>
</dbReference>
<evidence type="ECO:0000256" key="4">
    <source>
        <dbReference type="SAM" id="Phobius"/>
    </source>
</evidence>
<keyword evidence="4" id="KW-1133">Transmembrane helix</keyword>
<dbReference type="GO" id="GO:0005886">
    <property type="term" value="C:plasma membrane"/>
    <property type="evidence" value="ECO:0007669"/>
    <property type="project" value="TreeGrafter"/>
</dbReference>
<dbReference type="OrthoDB" id="9789078at2"/>
<evidence type="ECO:0000256" key="3">
    <source>
        <dbReference type="ARBA" id="ARBA00023136"/>
    </source>
</evidence>
<gene>
    <name evidence="7" type="ORF">IMC76_06275</name>
</gene>
<dbReference type="AlphaFoldDB" id="A0A7M1LEE0"/>
<comment type="subcellular location">
    <subcellularLocation>
        <location evidence="1">Membrane</location>
    </subcellularLocation>
</comment>
<keyword evidence="8" id="KW-1185">Reference proteome</keyword>